<keyword evidence="1" id="KW-0812">Transmembrane</keyword>
<organism evidence="3 4">
    <name type="scientific">Pristionchus fissidentatus</name>
    <dbReference type="NCBI Taxonomy" id="1538716"/>
    <lineage>
        <taxon>Eukaryota</taxon>
        <taxon>Metazoa</taxon>
        <taxon>Ecdysozoa</taxon>
        <taxon>Nematoda</taxon>
        <taxon>Chromadorea</taxon>
        <taxon>Rhabditida</taxon>
        <taxon>Rhabditina</taxon>
        <taxon>Diplogasteromorpha</taxon>
        <taxon>Diplogasteroidea</taxon>
        <taxon>Neodiplogasteridae</taxon>
        <taxon>Pristionchus</taxon>
    </lineage>
</organism>
<reference evidence="3" key="1">
    <citation type="submission" date="2023-10" db="EMBL/GenBank/DDBJ databases">
        <title>Genome assembly of Pristionchus species.</title>
        <authorList>
            <person name="Yoshida K."/>
            <person name="Sommer R.J."/>
        </authorList>
    </citation>
    <scope>NUCLEOTIDE SEQUENCE</scope>
    <source>
        <strain evidence="3">RS5133</strain>
    </source>
</reference>
<dbReference type="InterPro" id="IPR050879">
    <property type="entry name" value="Acyltransferase_3"/>
</dbReference>
<feature type="non-terminal residue" evidence="3">
    <location>
        <position position="209"/>
    </location>
</feature>
<comment type="caution">
    <text evidence="3">The sequence shown here is derived from an EMBL/GenBank/DDBJ whole genome shotgun (WGS) entry which is preliminary data.</text>
</comment>
<evidence type="ECO:0000313" key="4">
    <source>
        <dbReference type="Proteomes" id="UP001432322"/>
    </source>
</evidence>
<evidence type="ECO:0000313" key="3">
    <source>
        <dbReference type="EMBL" id="GMT09088.1"/>
    </source>
</evidence>
<proteinExistence type="predicted"/>
<feature type="transmembrane region" description="Helical" evidence="1">
    <location>
        <begin position="130"/>
        <end position="152"/>
    </location>
</feature>
<dbReference type="PANTHER" id="PTHR23028">
    <property type="entry name" value="ACETYLTRANSFERASE"/>
    <property type="match status" value="1"/>
</dbReference>
<keyword evidence="1" id="KW-0472">Membrane</keyword>
<dbReference type="Proteomes" id="UP001432322">
    <property type="component" value="Unassembled WGS sequence"/>
</dbReference>
<keyword evidence="4" id="KW-1185">Reference proteome</keyword>
<feature type="domain" description="Acyltransferase 3" evidence="2">
    <location>
        <begin position="9"/>
        <end position="204"/>
    </location>
</feature>
<dbReference type="Pfam" id="PF01757">
    <property type="entry name" value="Acyl_transf_3"/>
    <property type="match status" value="1"/>
</dbReference>
<dbReference type="GO" id="GO:0016020">
    <property type="term" value="C:membrane"/>
    <property type="evidence" value="ECO:0007669"/>
    <property type="project" value="TreeGrafter"/>
</dbReference>
<dbReference type="InterPro" id="IPR002656">
    <property type="entry name" value="Acyl_transf_3_dom"/>
</dbReference>
<name>A0AAV5US72_9BILA</name>
<evidence type="ECO:0000256" key="1">
    <source>
        <dbReference type="SAM" id="Phobius"/>
    </source>
</evidence>
<dbReference type="EMBL" id="BTSY01000001">
    <property type="protein sequence ID" value="GMT09088.1"/>
    <property type="molecule type" value="Genomic_DNA"/>
</dbReference>
<evidence type="ECO:0000259" key="2">
    <source>
        <dbReference type="Pfam" id="PF01757"/>
    </source>
</evidence>
<dbReference type="GO" id="GO:0000271">
    <property type="term" value="P:polysaccharide biosynthetic process"/>
    <property type="evidence" value="ECO:0007669"/>
    <property type="project" value="TreeGrafter"/>
</dbReference>
<accession>A0AAV5US72</accession>
<feature type="non-terminal residue" evidence="3">
    <location>
        <position position="1"/>
    </location>
</feature>
<dbReference type="PANTHER" id="PTHR23028:SF53">
    <property type="entry name" value="ACYL_TRANSF_3 DOMAIN-CONTAINING PROTEIN"/>
    <property type="match status" value="1"/>
</dbReference>
<sequence>NKRPDIQTYRTLAISSVFAFHLQPDLFPLGYLGVDIFFVLSGYLMSMMLARVKKINATAILDFYWRRLSRILPMYAVVILGVVVTSRFIISPVDYAVLVRDTQYSLIFGANIQQYKDGSDYWAQVNDSPILLHMWSLGAEVQYYLVVPIIGIMQKFLATTNQQLICLSLLVLENLASFISFATSPEKASFLLMLNRAWQFIIGSIAFEM</sequence>
<feature type="transmembrane region" description="Helical" evidence="1">
    <location>
        <begin position="164"/>
        <end position="182"/>
    </location>
</feature>
<feature type="transmembrane region" description="Helical" evidence="1">
    <location>
        <begin position="71"/>
        <end position="90"/>
    </location>
</feature>
<feature type="transmembrane region" description="Helical" evidence="1">
    <location>
        <begin position="29"/>
        <end position="50"/>
    </location>
</feature>
<keyword evidence="1" id="KW-1133">Transmembrane helix</keyword>
<dbReference type="GO" id="GO:0016747">
    <property type="term" value="F:acyltransferase activity, transferring groups other than amino-acyl groups"/>
    <property type="evidence" value="ECO:0007669"/>
    <property type="project" value="InterPro"/>
</dbReference>
<dbReference type="AlphaFoldDB" id="A0AAV5US72"/>
<protein>
    <recommendedName>
        <fullName evidence="2">Acyltransferase 3 domain-containing protein</fullName>
    </recommendedName>
</protein>
<gene>
    <name evidence="3" type="ORF">PFISCL1PPCAC_385</name>
</gene>